<reference evidence="1 2" key="1">
    <citation type="submission" date="2019-10" db="EMBL/GenBank/DDBJ databases">
        <title>Description of Paenibacillus terricola sp. nov.</title>
        <authorList>
            <person name="Carlier A."/>
            <person name="Qi S."/>
        </authorList>
    </citation>
    <scope>NUCLEOTIDE SEQUENCE [LARGE SCALE GENOMIC DNA]</scope>
    <source>
        <strain evidence="1 2">LMG 31459</strain>
    </source>
</reference>
<dbReference type="Proteomes" id="UP000596857">
    <property type="component" value="Unassembled WGS sequence"/>
</dbReference>
<evidence type="ECO:0008006" key="3">
    <source>
        <dbReference type="Google" id="ProtNLM"/>
    </source>
</evidence>
<evidence type="ECO:0000313" key="1">
    <source>
        <dbReference type="EMBL" id="NOU80700.1"/>
    </source>
</evidence>
<proteinExistence type="predicted"/>
<name>A0ABX1YI49_9BACL</name>
<comment type="caution">
    <text evidence="1">The sequence shown here is derived from an EMBL/GenBank/DDBJ whole genome shotgun (WGS) entry which is preliminary data.</text>
</comment>
<evidence type="ECO:0000313" key="2">
    <source>
        <dbReference type="Proteomes" id="UP000596857"/>
    </source>
</evidence>
<sequence>MSLILIKIEYAAILAMRSVNNLDQESYEHAQKIEHLRGIDPKKLAQRRLNDLIQSYKNGDISADDLRRYTNIDPESL</sequence>
<gene>
    <name evidence="1" type="ORF">GC101_17695</name>
</gene>
<accession>A0ABX1YI49</accession>
<dbReference type="EMBL" id="WHOB01000053">
    <property type="protein sequence ID" value="NOU80700.1"/>
    <property type="molecule type" value="Genomic_DNA"/>
</dbReference>
<keyword evidence="2" id="KW-1185">Reference proteome</keyword>
<protein>
    <recommendedName>
        <fullName evidence="3">SHOCT domain-containing protein</fullName>
    </recommendedName>
</protein>
<organism evidence="1 2">
    <name type="scientific">Paenibacillus phytohabitans</name>
    <dbReference type="NCBI Taxonomy" id="2654978"/>
    <lineage>
        <taxon>Bacteria</taxon>
        <taxon>Bacillati</taxon>
        <taxon>Bacillota</taxon>
        <taxon>Bacilli</taxon>
        <taxon>Bacillales</taxon>
        <taxon>Paenibacillaceae</taxon>
        <taxon>Paenibacillus</taxon>
    </lineage>
</organism>
<dbReference type="RefSeq" id="WP_171718314.1">
    <property type="nucleotide sequence ID" value="NZ_WHOB01000053.1"/>
</dbReference>